<sequence length="67" mass="6851">MKKLLIAPLVAALALAGVASAQDIPPPADDMPPPVPLDRSEPLDNQGNPDIPPPQPPVPPVPLDPPA</sequence>
<feature type="signal peptide" evidence="2">
    <location>
        <begin position="1"/>
        <end position="21"/>
    </location>
</feature>
<keyword evidence="2" id="KW-0732">Signal</keyword>
<gene>
    <name evidence="3" type="ORF">N791_14415</name>
</gene>
<dbReference type="STRING" id="1385515.GCA_000423325_02137"/>
<dbReference type="Proteomes" id="UP000030003">
    <property type="component" value="Unassembled WGS sequence"/>
</dbReference>
<evidence type="ECO:0000313" key="3">
    <source>
        <dbReference type="EMBL" id="KGO98701.1"/>
    </source>
</evidence>
<comment type="caution">
    <text evidence="3">The sequence shown here is derived from an EMBL/GenBank/DDBJ whole genome shotgun (WGS) entry which is preliminary data.</text>
</comment>
<proteinExistence type="predicted"/>
<protein>
    <submittedName>
        <fullName evidence="3">Uncharacterized protein</fullName>
    </submittedName>
</protein>
<reference evidence="3 4" key="1">
    <citation type="submission" date="2013-08" db="EMBL/GenBank/DDBJ databases">
        <title>Genomic analysis of Lysobacter defluvii.</title>
        <authorList>
            <person name="Wang Q."/>
            <person name="Wang G."/>
        </authorList>
    </citation>
    <scope>NUCLEOTIDE SEQUENCE [LARGE SCALE GENOMIC DNA]</scope>
    <source>
        <strain evidence="3 4">IMMIB APB-9</strain>
    </source>
</reference>
<feature type="region of interest" description="Disordered" evidence="1">
    <location>
        <begin position="21"/>
        <end position="67"/>
    </location>
</feature>
<evidence type="ECO:0000256" key="1">
    <source>
        <dbReference type="SAM" id="MobiDB-lite"/>
    </source>
</evidence>
<evidence type="ECO:0000313" key="4">
    <source>
        <dbReference type="Proteomes" id="UP000030003"/>
    </source>
</evidence>
<feature type="compositionally biased region" description="Pro residues" evidence="1">
    <location>
        <begin position="24"/>
        <end position="36"/>
    </location>
</feature>
<dbReference type="EMBL" id="AVBH01000056">
    <property type="protein sequence ID" value="KGO98701.1"/>
    <property type="molecule type" value="Genomic_DNA"/>
</dbReference>
<keyword evidence="4" id="KW-1185">Reference proteome</keyword>
<feature type="chain" id="PRO_5001966693" evidence="2">
    <location>
        <begin position="22"/>
        <end position="67"/>
    </location>
</feature>
<dbReference type="AlphaFoldDB" id="A0A0A0MBD4"/>
<organism evidence="3 4">
    <name type="scientific">Lysobacter defluvii IMMIB APB-9 = DSM 18482</name>
    <dbReference type="NCBI Taxonomy" id="1385515"/>
    <lineage>
        <taxon>Bacteria</taxon>
        <taxon>Pseudomonadati</taxon>
        <taxon>Pseudomonadota</taxon>
        <taxon>Gammaproteobacteria</taxon>
        <taxon>Lysobacterales</taxon>
        <taxon>Lysobacteraceae</taxon>
        <taxon>Novilysobacter</taxon>
    </lineage>
</organism>
<feature type="non-terminal residue" evidence="3">
    <location>
        <position position="67"/>
    </location>
</feature>
<accession>A0A0A0MBD4</accession>
<feature type="compositionally biased region" description="Pro residues" evidence="1">
    <location>
        <begin position="50"/>
        <end position="67"/>
    </location>
</feature>
<evidence type="ECO:0000256" key="2">
    <source>
        <dbReference type="SAM" id="SignalP"/>
    </source>
</evidence>
<name>A0A0A0MBD4_9GAMM</name>